<proteinExistence type="predicted"/>
<gene>
    <name evidence="1" type="ORF">HNP84_000967</name>
</gene>
<sequence>MFGIIRPCRHTLCGGLHRQWLSHLCGLCLTLRDRHGHAARTATNYDGLLVSVLTEAQAPQEYRRRKAGPCALRGFASAEVVPARAEGARLAAAASLILAAGKLGDHVADADGPYARPLVARAARALAGRWSRAGAADAGELGLDAAVITEALSRQPALEREAAGNPASPLLALTEPTETAVAAVFAHTGVLTGRPHNVPALTEAGRFFGRLAHLIDAVEDLPADRASGAFNPLDATGTDLAEARRLCEDAAHGLKLAIGDLDLARPGLTHALLVHEVSRAVHRTFAETTQDAPPGHHPGRTLPPRPSGLPGCLGDGLMACTCGAYQPRWSEDRGKRCRDRFDVCDCGDCPDCTVCCDAIKCCRSCRCDDGCCKCCDCDCNCN</sequence>
<organism evidence="1 2">
    <name type="scientific">Thermocatellispora tengchongensis</name>
    <dbReference type="NCBI Taxonomy" id="1073253"/>
    <lineage>
        <taxon>Bacteria</taxon>
        <taxon>Bacillati</taxon>
        <taxon>Actinomycetota</taxon>
        <taxon>Actinomycetes</taxon>
        <taxon>Streptosporangiales</taxon>
        <taxon>Streptosporangiaceae</taxon>
        <taxon>Thermocatellispora</taxon>
    </lineage>
</organism>
<protein>
    <recommendedName>
        <fullName evidence="3">Regulatory protein</fullName>
    </recommendedName>
</protein>
<dbReference type="EMBL" id="JACHGN010000002">
    <property type="protein sequence ID" value="MBB5131261.1"/>
    <property type="molecule type" value="Genomic_DNA"/>
</dbReference>
<reference evidence="1 2" key="1">
    <citation type="submission" date="2020-08" db="EMBL/GenBank/DDBJ databases">
        <title>Genomic Encyclopedia of Type Strains, Phase IV (KMG-IV): sequencing the most valuable type-strain genomes for metagenomic binning, comparative biology and taxonomic classification.</title>
        <authorList>
            <person name="Goeker M."/>
        </authorList>
    </citation>
    <scope>NUCLEOTIDE SEQUENCE [LARGE SCALE GENOMIC DNA]</scope>
    <source>
        <strain evidence="1 2">DSM 45615</strain>
    </source>
</reference>
<comment type="caution">
    <text evidence="1">The sequence shown here is derived from an EMBL/GenBank/DDBJ whole genome shotgun (WGS) entry which is preliminary data.</text>
</comment>
<dbReference type="RefSeq" id="WP_185048100.1">
    <property type="nucleotide sequence ID" value="NZ_BAABIX010000023.1"/>
</dbReference>
<name>A0A840P034_9ACTN</name>
<evidence type="ECO:0000313" key="2">
    <source>
        <dbReference type="Proteomes" id="UP000578449"/>
    </source>
</evidence>
<keyword evidence="2" id="KW-1185">Reference proteome</keyword>
<evidence type="ECO:0000313" key="1">
    <source>
        <dbReference type="EMBL" id="MBB5131261.1"/>
    </source>
</evidence>
<accession>A0A840P034</accession>
<dbReference type="Pfam" id="PF18937">
    <property type="entry name" value="DUF5685"/>
    <property type="match status" value="1"/>
</dbReference>
<dbReference type="InterPro" id="IPR043740">
    <property type="entry name" value="DUF5685"/>
</dbReference>
<dbReference type="Proteomes" id="UP000578449">
    <property type="component" value="Unassembled WGS sequence"/>
</dbReference>
<evidence type="ECO:0008006" key="3">
    <source>
        <dbReference type="Google" id="ProtNLM"/>
    </source>
</evidence>
<dbReference type="AlphaFoldDB" id="A0A840P034"/>